<evidence type="ECO:0000313" key="1">
    <source>
        <dbReference type="EMBL" id="KAK6304993.1"/>
    </source>
</evidence>
<sequence>MDEDDERSAKAIWNLLASRHNINIALITVRRQLKKLEWTYGKARFDPIISLTNKELCVPRAQAWIKAGETFNDVIFTDESTVALELFAQNCYKTNGRRSSKPRLKHPLKLHVWEVISLQGPGPYVKL</sequence>
<protein>
    <submittedName>
        <fullName evidence="1">Uncharacterized protein</fullName>
    </submittedName>
</protein>
<proteinExistence type="predicted"/>
<dbReference type="EMBL" id="JAGTTL010000022">
    <property type="protein sequence ID" value="KAK6304993.1"/>
    <property type="molecule type" value="Genomic_DNA"/>
</dbReference>
<accession>A0AAN8L5R5</accession>
<reference evidence="1 2" key="1">
    <citation type="submission" date="2021-04" db="EMBL/GenBank/DDBJ databases">
        <authorList>
            <person name="De Guttry C."/>
            <person name="Zahm M."/>
            <person name="Klopp C."/>
            <person name="Cabau C."/>
            <person name="Louis A."/>
            <person name="Berthelot C."/>
            <person name="Parey E."/>
            <person name="Roest Crollius H."/>
            <person name="Montfort J."/>
            <person name="Robinson-Rechavi M."/>
            <person name="Bucao C."/>
            <person name="Bouchez O."/>
            <person name="Gislard M."/>
            <person name="Lluch J."/>
            <person name="Milhes M."/>
            <person name="Lampietro C."/>
            <person name="Lopez Roques C."/>
            <person name="Donnadieu C."/>
            <person name="Braasch I."/>
            <person name="Desvignes T."/>
            <person name="Postlethwait J."/>
            <person name="Bobe J."/>
            <person name="Wedekind C."/>
            <person name="Guiguen Y."/>
        </authorList>
    </citation>
    <scope>NUCLEOTIDE SEQUENCE [LARGE SCALE GENOMIC DNA]</scope>
    <source>
        <strain evidence="1">Cs_M1</strain>
        <tissue evidence="1">Blood</tissue>
    </source>
</reference>
<evidence type="ECO:0000313" key="2">
    <source>
        <dbReference type="Proteomes" id="UP001356427"/>
    </source>
</evidence>
<comment type="caution">
    <text evidence="1">The sequence shown here is derived from an EMBL/GenBank/DDBJ whole genome shotgun (WGS) entry which is preliminary data.</text>
</comment>
<name>A0AAN8L5R5_9TELE</name>
<dbReference type="AlphaFoldDB" id="A0AAN8L5R5"/>
<gene>
    <name evidence="1" type="ORF">J4Q44_G00237730</name>
</gene>
<keyword evidence="2" id="KW-1185">Reference proteome</keyword>
<dbReference type="Proteomes" id="UP001356427">
    <property type="component" value="Unassembled WGS sequence"/>
</dbReference>
<organism evidence="1 2">
    <name type="scientific">Coregonus suidteri</name>
    <dbReference type="NCBI Taxonomy" id="861788"/>
    <lineage>
        <taxon>Eukaryota</taxon>
        <taxon>Metazoa</taxon>
        <taxon>Chordata</taxon>
        <taxon>Craniata</taxon>
        <taxon>Vertebrata</taxon>
        <taxon>Euteleostomi</taxon>
        <taxon>Actinopterygii</taxon>
        <taxon>Neopterygii</taxon>
        <taxon>Teleostei</taxon>
        <taxon>Protacanthopterygii</taxon>
        <taxon>Salmoniformes</taxon>
        <taxon>Salmonidae</taxon>
        <taxon>Coregoninae</taxon>
        <taxon>Coregonus</taxon>
    </lineage>
</organism>